<name>A0A974PCL1_9BACL</name>
<accession>A0A974PCL1</accession>
<dbReference type="AlphaFoldDB" id="A0A974PCL1"/>
<dbReference type="RefSeq" id="WP_202676812.1">
    <property type="nucleotide sequence ID" value="NZ_CP068595.1"/>
</dbReference>
<organism evidence="1 2">
    <name type="scientific">Paenibacillus sonchi</name>
    <dbReference type="NCBI Taxonomy" id="373687"/>
    <lineage>
        <taxon>Bacteria</taxon>
        <taxon>Bacillati</taxon>
        <taxon>Bacillota</taxon>
        <taxon>Bacilli</taxon>
        <taxon>Bacillales</taxon>
        <taxon>Paenibacillaceae</taxon>
        <taxon>Paenibacillus</taxon>
        <taxon>Paenibacillus sonchi group</taxon>
    </lineage>
</organism>
<dbReference type="Proteomes" id="UP000595841">
    <property type="component" value="Chromosome"/>
</dbReference>
<gene>
    <name evidence="1" type="ORF">JI735_32235</name>
</gene>
<evidence type="ECO:0000313" key="2">
    <source>
        <dbReference type="Proteomes" id="UP000595841"/>
    </source>
</evidence>
<proteinExistence type="predicted"/>
<keyword evidence="2" id="KW-1185">Reference proteome</keyword>
<evidence type="ECO:0000313" key="1">
    <source>
        <dbReference type="EMBL" id="QQZ61026.1"/>
    </source>
</evidence>
<dbReference type="EMBL" id="CP068595">
    <property type="protein sequence ID" value="QQZ61026.1"/>
    <property type="molecule type" value="Genomic_DNA"/>
</dbReference>
<protein>
    <submittedName>
        <fullName evidence="1">Uncharacterized protein</fullName>
    </submittedName>
</protein>
<sequence length="45" mass="5138">MATKRVELAIVIIGPVEVHTDFMTVDNFYPEDSFKEIKGLNILSR</sequence>
<reference evidence="1 2" key="1">
    <citation type="submission" date="2021-01" db="EMBL/GenBank/DDBJ databases">
        <title>Whole genome sequence of Paenibacillus sonchi LMG 24727 for comparative genomics.</title>
        <authorList>
            <person name="Lee G."/>
            <person name="Kim M.-J."/>
            <person name="Lim K."/>
            <person name="Shin J.-H."/>
        </authorList>
    </citation>
    <scope>NUCLEOTIDE SEQUENCE [LARGE SCALE GENOMIC DNA]</scope>
    <source>
        <strain evidence="1 2">LMG 24727</strain>
    </source>
</reference>
<dbReference type="KEGG" id="pson:JI735_32235"/>